<dbReference type="Proteomes" id="UP000005446">
    <property type="component" value="Unassembled WGS sequence"/>
</dbReference>
<reference evidence="5 6" key="1">
    <citation type="journal article" date="2012" name="Eukaryot. Cell">
        <title>Genome sequence of the fungus Glarea lozoyensis: the first genome sequence of a species from the Helotiaceae family.</title>
        <authorList>
            <person name="Youssar L."/>
            <person name="Gruening B.A."/>
            <person name="Erxleben A."/>
            <person name="Guenther S."/>
            <person name="Huettel W."/>
        </authorList>
    </citation>
    <scope>NUCLEOTIDE SEQUENCE [LARGE SCALE GENOMIC DNA]</scope>
    <source>
        <strain evidence="6">ATCC 74030 / MF5533</strain>
    </source>
</reference>
<organism evidence="5 6">
    <name type="scientific">Glarea lozoyensis (strain ATCC 74030 / MF5533)</name>
    <dbReference type="NCBI Taxonomy" id="1104152"/>
    <lineage>
        <taxon>Eukaryota</taxon>
        <taxon>Fungi</taxon>
        <taxon>Dikarya</taxon>
        <taxon>Ascomycota</taxon>
        <taxon>Pezizomycotina</taxon>
        <taxon>Leotiomycetes</taxon>
        <taxon>Helotiales</taxon>
        <taxon>Helotiaceae</taxon>
        <taxon>Glarea</taxon>
    </lineage>
</organism>
<dbReference type="EMBL" id="AGUE01000001">
    <property type="protein sequence ID" value="EHL03841.1"/>
    <property type="molecule type" value="Genomic_DNA"/>
</dbReference>
<keyword evidence="3" id="KW-1133">Transmembrane helix</keyword>
<dbReference type="InterPro" id="IPR036259">
    <property type="entry name" value="MFS_trans_sf"/>
</dbReference>
<comment type="subcellular location">
    <subcellularLocation>
        <location evidence="1">Membrane</location>
        <topology evidence="1">Multi-pass membrane protein</topology>
    </subcellularLocation>
</comment>
<keyword evidence="4" id="KW-0472">Membrane</keyword>
<keyword evidence="6" id="KW-1185">Reference proteome</keyword>
<evidence type="ECO:0000256" key="1">
    <source>
        <dbReference type="ARBA" id="ARBA00004141"/>
    </source>
</evidence>
<dbReference type="GO" id="GO:0016020">
    <property type="term" value="C:membrane"/>
    <property type="evidence" value="ECO:0007669"/>
    <property type="project" value="UniProtKB-SubCell"/>
</dbReference>
<gene>
    <name evidence="5" type="ORF">M7I_0031</name>
</gene>
<dbReference type="OrthoDB" id="2985014at2759"/>
<name>H0EC98_GLAL7</name>
<dbReference type="SUPFAM" id="SSF103473">
    <property type="entry name" value="MFS general substrate transporter"/>
    <property type="match status" value="1"/>
</dbReference>
<keyword evidence="2" id="KW-0812">Transmembrane</keyword>
<protein>
    <submittedName>
        <fullName evidence="5">Putative Drug resistance protein</fullName>
    </submittedName>
</protein>
<proteinExistence type="predicted"/>
<evidence type="ECO:0000256" key="2">
    <source>
        <dbReference type="ARBA" id="ARBA00022692"/>
    </source>
</evidence>
<dbReference type="PANTHER" id="PTHR42718:SF23">
    <property type="entry name" value="MAJOR FACILITATOR SUPERFAMILY (MFS) PROFILE DOMAIN-CONTAINING PROTEIN"/>
    <property type="match status" value="1"/>
</dbReference>
<evidence type="ECO:0000256" key="4">
    <source>
        <dbReference type="ARBA" id="ARBA00023136"/>
    </source>
</evidence>
<accession>H0EC98</accession>
<dbReference type="AlphaFoldDB" id="H0EC98"/>
<evidence type="ECO:0000256" key="3">
    <source>
        <dbReference type="ARBA" id="ARBA00022989"/>
    </source>
</evidence>
<dbReference type="HOGENOM" id="CLU_2498064_0_0_1"/>
<sequence length="86" mass="9356">MIGAMSYFGAMLLFATMRYGEQSEKERYWSRLFPALVLSVIGADLQFNVANMYVLSSLPSHQQSLAGGIFNTITKVGTAVGLGIFA</sequence>
<dbReference type="PANTHER" id="PTHR42718">
    <property type="entry name" value="MAJOR FACILITATOR SUPERFAMILY MULTIDRUG TRANSPORTER MFSC"/>
    <property type="match status" value="1"/>
</dbReference>
<comment type="caution">
    <text evidence="5">The sequence shown here is derived from an EMBL/GenBank/DDBJ whole genome shotgun (WGS) entry which is preliminary data.</text>
</comment>
<evidence type="ECO:0000313" key="6">
    <source>
        <dbReference type="Proteomes" id="UP000005446"/>
    </source>
</evidence>
<evidence type="ECO:0000313" key="5">
    <source>
        <dbReference type="EMBL" id="EHL03841.1"/>
    </source>
</evidence>
<dbReference type="InParanoid" id="H0EC98"/>